<comment type="caution">
    <text evidence="3">The sequence shown here is derived from an EMBL/GenBank/DDBJ whole genome shotgun (WGS) entry which is preliminary data.</text>
</comment>
<evidence type="ECO:0000313" key="4">
    <source>
        <dbReference type="Proteomes" id="UP001162164"/>
    </source>
</evidence>
<dbReference type="InterPro" id="IPR020837">
    <property type="entry name" value="Fibrinogen_CS"/>
</dbReference>
<evidence type="ECO:0000256" key="1">
    <source>
        <dbReference type="ARBA" id="ARBA00023157"/>
    </source>
</evidence>
<dbReference type="InterPro" id="IPR036056">
    <property type="entry name" value="Fibrinogen-like_C"/>
</dbReference>
<dbReference type="PROSITE" id="PS51406">
    <property type="entry name" value="FIBRINOGEN_C_2"/>
    <property type="match status" value="1"/>
</dbReference>
<feature type="domain" description="Fibrinogen C-terminal" evidence="2">
    <location>
        <begin position="27"/>
        <end position="214"/>
    </location>
</feature>
<dbReference type="InterPro" id="IPR002181">
    <property type="entry name" value="Fibrinogen_a/b/g_C_dom"/>
</dbReference>
<evidence type="ECO:0000313" key="3">
    <source>
        <dbReference type="EMBL" id="KAJ8978395.1"/>
    </source>
</evidence>
<evidence type="ECO:0000259" key="2">
    <source>
        <dbReference type="PROSITE" id="PS51406"/>
    </source>
</evidence>
<dbReference type="Pfam" id="PF00147">
    <property type="entry name" value="Fibrinogen_C"/>
    <property type="match status" value="1"/>
</dbReference>
<dbReference type="PROSITE" id="PS00514">
    <property type="entry name" value="FIBRINOGEN_C_1"/>
    <property type="match status" value="1"/>
</dbReference>
<gene>
    <name evidence="3" type="ORF">NQ317_006302</name>
</gene>
<dbReference type="SMART" id="SM00186">
    <property type="entry name" value="FBG"/>
    <property type="match status" value="1"/>
</dbReference>
<keyword evidence="4" id="KW-1185">Reference proteome</keyword>
<keyword evidence="1" id="KW-1015">Disulfide bond</keyword>
<proteinExistence type="predicted"/>
<sequence>MGYKLENAFKTINNIYDSVTNLDATIHTKKLHDTFFSEFATRGVLSSIKMVEKKLERLLYCEIRNDGLWTVIQRRDNYTFQHNFNTSWEDYKHGFGNLHRDFWIGNNFLHKISNQQNLILRIELEDFENNSVWAEYDNFAVASENDNFQLSVSDYTGNASDSFSSHSGSYFSTYDQTNDQAPECCPCSLSYGGGWWFNRCFESNLNGVYFKYPQ</sequence>
<dbReference type="PANTHER" id="PTHR19143:SF459">
    <property type="entry name" value="FIBRINOGEN C-TERMINAL DOMAIN-CONTAINING PROTEIN"/>
    <property type="match status" value="1"/>
</dbReference>
<dbReference type="InterPro" id="IPR050373">
    <property type="entry name" value="Fibrinogen_C-term_domain"/>
</dbReference>
<dbReference type="SUPFAM" id="SSF56496">
    <property type="entry name" value="Fibrinogen C-terminal domain-like"/>
    <property type="match status" value="1"/>
</dbReference>
<reference evidence="3" key="1">
    <citation type="journal article" date="2023" name="Insect Mol. Biol.">
        <title>Genome sequencing provides insights into the evolution of gene families encoding plant cell wall-degrading enzymes in longhorned beetles.</title>
        <authorList>
            <person name="Shin N.R."/>
            <person name="Okamura Y."/>
            <person name="Kirsch R."/>
            <person name="Pauchet Y."/>
        </authorList>
    </citation>
    <scope>NUCLEOTIDE SEQUENCE</scope>
    <source>
        <strain evidence="3">MMC_N1</strain>
    </source>
</reference>
<accession>A0ABQ9JMB4</accession>
<feature type="non-terminal residue" evidence="3">
    <location>
        <position position="214"/>
    </location>
</feature>
<name>A0ABQ9JMB4_9CUCU</name>
<protein>
    <recommendedName>
        <fullName evidence="2">Fibrinogen C-terminal domain-containing protein</fullName>
    </recommendedName>
</protein>
<dbReference type="EMBL" id="JAPWTJ010000443">
    <property type="protein sequence ID" value="KAJ8978395.1"/>
    <property type="molecule type" value="Genomic_DNA"/>
</dbReference>
<dbReference type="Gene3D" id="3.90.215.10">
    <property type="entry name" value="Gamma Fibrinogen, chain A, domain 1"/>
    <property type="match status" value="1"/>
</dbReference>
<dbReference type="InterPro" id="IPR014716">
    <property type="entry name" value="Fibrinogen_a/b/g_C_1"/>
</dbReference>
<dbReference type="PANTHER" id="PTHR19143">
    <property type="entry name" value="FIBRINOGEN/TENASCIN/ANGIOPOEITIN"/>
    <property type="match status" value="1"/>
</dbReference>
<organism evidence="3 4">
    <name type="scientific">Molorchus minor</name>
    <dbReference type="NCBI Taxonomy" id="1323400"/>
    <lineage>
        <taxon>Eukaryota</taxon>
        <taxon>Metazoa</taxon>
        <taxon>Ecdysozoa</taxon>
        <taxon>Arthropoda</taxon>
        <taxon>Hexapoda</taxon>
        <taxon>Insecta</taxon>
        <taxon>Pterygota</taxon>
        <taxon>Neoptera</taxon>
        <taxon>Endopterygota</taxon>
        <taxon>Coleoptera</taxon>
        <taxon>Polyphaga</taxon>
        <taxon>Cucujiformia</taxon>
        <taxon>Chrysomeloidea</taxon>
        <taxon>Cerambycidae</taxon>
        <taxon>Lamiinae</taxon>
        <taxon>Monochamini</taxon>
        <taxon>Molorchus</taxon>
    </lineage>
</organism>
<dbReference type="Proteomes" id="UP001162164">
    <property type="component" value="Unassembled WGS sequence"/>
</dbReference>